<dbReference type="EMBL" id="JAGPXF010000004">
    <property type="protein sequence ID" value="KAH7246779.1"/>
    <property type="molecule type" value="Genomic_DNA"/>
</dbReference>
<keyword evidence="1" id="KW-0472">Membrane</keyword>
<dbReference type="AlphaFoldDB" id="A0A8K0S1Y1"/>
<accession>A0A8K0S1Y1</accession>
<reference evidence="2" key="1">
    <citation type="journal article" date="2021" name="Nat. Commun.">
        <title>Genetic determinants of endophytism in the Arabidopsis root mycobiome.</title>
        <authorList>
            <person name="Mesny F."/>
            <person name="Miyauchi S."/>
            <person name="Thiergart T."/>
            <person name="Pickel B."/>
            <person name="Atanasova L."/>
            <person name="Karlsson M."/>
            <person name="Huettel B."/>
            <person name="Barry K.W."/>
            <person name="Haridas S."/>
            <person name="Chen C."/>
            <person name="Bauer D."/>
            <person name="Andreopoulos W."/>
            <person name="Pangilinan J."/>
            <person name="LaButti K."/>
            <person name="Riley R."/>
            <person name="Lipzen A."/>
            <person name="Clum A."/>
            <person name="Drula E."/>
            <person name="Henrissat B."/>
            <person name="Kohler A."/>
            <person name="Grigoriev I.V."/>
            <person name="Martin F.M."/>
            <person name="Hacquard S."/>
        </authorList>
    </citation>
    <scope>NUCLEOTIDE SEQUENCE</scope>
    <source>
        <strain evidence="2">MPI-SDFR-AT-0068</strain>
    </source>
</reference>
<evidence type="ECO:0000256" key="1">
    <source>
        <dbReference type="SAM" id="Phobius"/>
    </source>
</evidence>
<protein>
    <submittedName>
        <fullName evidence="2">Uncharacterized protein</fullName>
    </submittedName>
</protein>
<comment type="caution">
    <text evidence="2">The sequence shown here is derived from an EMBL/GenBank/DDBJ whole genome shotgun (WGS) entry which is preliminary data.</text>
</comment>
<organism evidence="2 3">
    <name type="scientific">Fusarium tricinctum</name>
    <dbReference type="NCBI Taxonomy" id="61284"/>
    <lineage>
        <taxon>Eukaryota</taxon>
        <taxon>Fungi</taxon>
        <taxon>Dikarya</taxon>
        <taxon>Ascomycota</taxon>
        <taxon>Pezizomycotina</taxon>
        <taxon>Sordariomycetes</taxon>
        <taxon>Hypocreomycetidae</taxon>
        <taxon>Hypocreales</taxon>
        <taxon>Nectriaceae</taxon>
        <taxon>Fusarium</taxon>
        <taxon>Fusarium tricinctum species complex</taxon>
    </lineage>
</organism>
<proteinExistence type="predicted"/>
<feature type="transmembrane region" description="Helical" evidence="1">
    <location>
        <begin position="6"/>
        <end position="27"/>
    </location>
</feature>
<dbReference type="InterPro" id="IPR053008">
    <property type="entry name" value="Phomopsin_biosynth_assoc"/>
</dbReference>
<keyword evidence="1" id="KW-1133">Transmembrane helix</keyword>
<evidence type="ECO:0000313" key="3">
    <source>
        <dbReference type="Proteomes" id="UP000813427"/>
    </source>
</evidence>
<name>A0A8K0S1Y1_9HYPO</name>
<dbReference type="Proteomes" id="UP000813427">
    <property type="component" value="Unassembled WGS sequence"/>
</dbReference>
<dbReference type="OrthoDB" id="3501153at2759"/>
<keyword evidence="3" id="KW-1185">Reference proteome</keyword>
<evidence type="ECO:0000313" key="2">
    <source>
        <dbReference type="EMBL" id="KAH7246779.1"/>
    </source>
</evidence>
<keyword evidence="1" id="KW-0812">Transmembrane</keyword>
<sequence length="190" mass="21639">MSCPLVSFIIVCTFCIALLVPLGVSVYRPILHSSHLSISPEAFIVSGYGEQNASHCGPNRASALDKGCRFDPMSFSWLPVACYDQDLIDDFLDADDWRWYMDMHMSKQADRAGVLTGQHGSLYVTHRYHMYHCLYMWRKLHRAMESGRPIDGYIRDYHHTVHCGEMLLLNDTADQDVDSIIVTKYPTCLG</sequence>
<dbReference type="PANTHER" id="PTHR35896:SF3">
    <property type="entry name" value="MAJOR FACILITATOR SUPERFAMILY TRANSPORTER"/>
    <property type="match status" value="1"/>
</dbReference>
<gene>
    <name evidence="2" type="ORF">BKA59DRAFT_398552</name>
</gene>
<dbReference type="PANTHER" id="PTHR35896">
    <property type="entry name" value="IG-LIKE DOMAIN-CONTAINING PROTEIN"/>
    <property type="match status" value="1"/>
</dbReference>